<evidence type="ECO:0000256" key="2">
    <source>
        <dbReference type="SAM" id="Phobius"/>
    </source>
</evidence>
<dbReference type="EMBL" id="BAABIM010000001">
    <property type="protein sequence ID" value="GAA4673954.1"/>
    <property type="molecule type" value="Genomic_DNA"/>
</dbReference>
<feature type="compositionally biased region" description="Pro residues" evidence="1">
    <location>
        <begin position="1"/>
        <end position="40"/>
    </location>
</feature>
<evidence type="ECO:0000313" key="4">
    <source>
        <dbReference type="Proteomes" id="UP001500621"/>
    </source>
</evidence>
<dbReference type="RefSeq" id="WP_345263031.1">
    <property type="nucleotide sequence ID" value="NZ_BAABIM010000001.1"/>
</dbReference>
<keyword evidence="4" id="KW-1185">Reference proteome</keyword>
<comment type="caution">
    <text evidence="3">The sequence shown here is derived from an EMBL/GenBank/DDBJ whole genome shotgun (WGS) entry which is preliminary data.</text>
</comment>
<feature type="compositionally biased region" description="Low complexity" evidence="1">
    <location>
        <begin position="41"/>
        <end position="50"/>
    </location>
</feature>
<reference evidence="4" key="1">
    <citation type="journal article" date="2019" name="Int. J. Syst. Evol. Microbiol.">
        <title>The Global Catalogue of Microorganisms (GCM) 10K type strain sequencing project: providing services to taxonomists for standard genome sequencing and annotation.</title>
        <authorList>
            <consortium name="The Broad Institute Genomics Platform"/>
            <consortium name="The Broad Institute Genome Sequencing Center for Infectious Disease"/>
            <person name="Wu L."/>
            <person name="Ma J."/>
        </authorList>
    </citation>
    <scope>NUCLEOTIDE SEQUENCE [LARGE SCALE GENOMIC DNA]</scope>
    <source>
        <strain evidence="4">JCM 18127</strain>
    </source>
</reference>
<accession>A0ABP8VWW7</accession>
<keyword evidence="2" id="KW-1133">Transmembrane helix</keyword>
<name>A0ABP8VWW7_9ACTN</name>
<keyword evidence="2" id="KW-0812">Transmembrane</keyword>
<feature type="region of interest" description="Disordered" evidence="1">
    <location>
        <begin position="1"/>
        <end position="52"/>
    </location>
</feature>
<evidence type="ECO:0000313" key="3">
    <source>
        <dbReference type="EMBL" id="GAA4673954.1"/>
    </source>
</evidence>
<sequence length="170" mass="17995">MSTPTPPGPPPSQPPPGFQPPGFQPPGPPPSAPPAQPAPSPQSAGQPTPGFISLTVQGNVMTSNALTPTVLLNGHQMKTHYGENTFPVPPGSWRVEVYCQWLRRYGQAQMDVQVGEGQATRLFYAPPFHQFSTGAIGYEKQKRKGVAVFAALMVFIVLVVVLAVVGGLLG</sequence>
<protein>
    <submittedName>
        <fullName evidence="3">Uncharacterized protein</fullName>
    </submittedName>
</protein>
<proteinExistence type="predicted"/>
<dbReference type="Proteomes" id="UP001500621">
    <property type="component" value="Unassembled WGS sequence"/>
</dbReference>
<gene>
    <name evidence="3" type="ORF">GCM10023226_08830</name>
</gene>
<keyword evidence="2" id="KW-0472">Membrane</keyword>
<evidence type="ECO:0000256" key="1">
    <source>
        <dbReference type="SAM" id="MobiDB-lite"/>
    </source>
</evidence>
<organism evidence="3 4">
    <name type="scientific">Nocardioides nanhaiensis</name>
    <dbReference type="NCBI Taxonomy" id="1476871"/>
    <lineage>
        <taxon>Bacteria</taxon>
        <taxon>Bacillati</taxon>
        <taxon>Actinomycetota</taxon>
        <taxon>Actinomycetes</taxon>
        <taxon>Propionibacteriales</taxon>
        <taxon>Nocardioidaceae</taxon>
        <taxon>Nocardioides</taxon>
    </lineage>
</organism>
<feature type="transmembrane region" description="Helical" evidence="2">
    <location>
        <begin position="146"/>
        <end position="169"/>
    </location>
</feature>